<dbReference type="Gene3D" id="1.10.150.130">
    <property type="match status" value="1"/>
</dbReference>
<gene>
    <name evidence="9" type="ORF">GH811_19060</name>
</gene>
<dbReference type="PANTHER" id="PTHR30349:SF41">
    <property type="entry name" value="INTEGRASE_RECOMBINASE PROTEIN MJ0367-RELATED"/>
    <property type="match status" value="1"/>
</dbReference>
<name>A0ABR6Z2F8_9FIRM</name>
<dbReference type="InterPro" id="IPR044068">
    <property type="entry name" value="CB"/>
</dbReference>
<dbReference type="InterPro" id="IPR011010">
    <property type="entry name" value="DNA_brk_join_enz"/>
</dbReference>
<evidence type="ECO:0000259" key="7">
    <source>
        <dbReference type="PROSITE" id="PS51898"/>
    </source>
</evidence>
<evidence type="ECO:0000256" key="2">
    <source>
        <dbReference type="ARBA" id="ARBA00008857"/>
    </source>
</evidence>
<dbReference type="InterPro" id="IPR002104">
    <property type="entry name" value="Integrase_catalytic"/>
</dbReference>
<evidence type="ECO:0000256" key="3">
    <source>
        <dbReference type="ARBA" id="ARBA00022908"/>
    </source>
</evidence>
<keyword evidence="4 6" id="KW-0238">DNA-binding</keyword>
<evidence type="ECO:0000256" key="1">
    <source>
        <dbReference type="ARBA" id="ARBA00003283"/>
    </source>
</evidence>
<comment type="function">
    <text evidence="1">Site-specific tyrosine recombinase, which acts by catalyzing the cutting and rejoining of the recombining DNA molecules.</text>
</comment>
<keyword evidence="5" id="KW-0233">DNA recombination</keyword>
<dbReference type="Gene3D" id="1.10.443.10">
    <property type="entry name" value="Intergrase catalytic core"/>
    <property type="match status" value="1"/>
</dbReference>
<accession>A0ABR6Z2F8</accession>
<dbReference type="SUPFAM" id="SSF56349">
    <property type="entry name" value="DNA breaking-rejoining enzymes"/>
    <property type="match status" value="1"/>
</dbReference>
<keyword evidence="3" id="KW-0229">DNA integration</keyword>
<comment type="caution">
    <text evidence="9">The sequence shown here is derived from an EMBL/GenBank/DDBJ whole genome shotgun (WGS) entry which is preliminary data.</text>
</comment>
<organism evidence="9 10">
    <name type="scientific">Acetobacterium malicum</name>
    <dbReference type="NCBI Taxonomy" id="52692"/>
    <lineage>
        <taxon>Bacteria</taxon>
        <taxon>Bacillati</taxon>
        <taxon>Bacillota</taxon>
        <taxon>Clostridia</taxon>
        <taxon>Eubacteriales</taxon>
        <taxon>Eubacteriaceae</taxon>
        <taxon>Acetobacterium</taxon>
    </lineage>
</organism>
<dbReference type="EMBL" id="WJBE01000045">
    <property type="protein sequence ID" value="MBC3901692.1"/>
    <property type="molecule type" value="Genomic_DNA"/>
</dbReference>
<dbReference type="Proteomes" id="UP000622405">
    <property type="component" value="Unassembled WGS sequence"/>
</dbReference>
<dbReference type="InterPro" id="IPR013762">
    <property type="entry name" value="Integrase-like_cat_sf"/>
</dbReference>
<feature type="domain" description="Core-binding (CB)" evidence="8">
    <location>
        <begin position="5"/>
        <end position="96"/>
    </location>
</feature>
<dbReference type="PROSITE" id="PS51898">
    <property type="entry name" value="TYR_RECOMBINASE"/>
    <property type="match status" value="1"/>
</dbReference>
<dbReference type="InterPro" id="IPR050090">
    <property type="entry name" value="Tyrosine_recombinase_XerCD"/>
</dbReference>
<evidence type="ECO:0000256" key="4">
    <source>
        <dbReference type="ARBA" id="ARBA00023125"/>
    </source>
</evidence>
<evidence type="ECO:0000313" key="9">
    <source>
        <dbReference type="EMBL" id="MBC3901692.1"/>
    </source>
</evidence>
<proteinExistence type="inferred from homology"/>
<comment type="similarity">
    <text evidence="2">Belongs to the 'phage' integrase family.</text>
</comment>
<dbReference type="RefSeq" id="WP_186895705.1">
    <property type="nucleotide sequence ID" value="NZ_WJBE01000045.1"/>
</dbReference>
<dbReference type="InterPro" id="IPR010998">
    <property type="entry name" value="Integrase_recombinase_N"/>
</dbReference>
<evidence type="ECO:0000256" key="5">
    <source>
        <dbReference type="ARBA" id="ARBA00023172"/>
    </source>
</evidence>
<dbReference type="Pfam" id="PF02899">
    <property type="entry name" value="Phage_int_SAM_1"/>
    <property type="match status" value="1"/>
</dbReference>
<evidence type="ECO:0000313" key="10">
    <source>
        <dbReference type="Proteomes" id="UP000622405"/>
    </source>
</evidence>
<protein>
    <submittedName>
        <fullName evidence="9">Tyrosine-type recombinase/integrase</fullName>
    </submittedName>
</protein>
<dbReference type="Pfam" id="PF00589">
    <property type="entry name" value="Phage_integrase"/>
    <property type="match status" value="1"/>
</dbReference>
<dbReference type="PROSITE" id="PS51900">
    <property type="entry name" value="CB"/>
    <property type="match status" value="1"/>
</dbReference>
<dbReference type="InterPro" id="IPR004107">
    <property type="entry name" value="Integrase_SAM-like_N"/>
</dbReference>
<keyword evidence="10" id="KW-1185">Reference proteome</keyword>
<sequence length="335" mass="38748">MMNSRFSHFVQKYFLSYMISQRNYGNNTVSSYRDTFRLFLKYLMDTGPTPSELDLQDITLDTVRLFVEWLARERNNSVSTRNVRLAHLKSFYEYVLSVAPEYSGLCSDIINLPFAKTESCPPTYMTEDEVFHLLKGIDAESKAGLRHLAILTLLYDSGCRVQEILDLNVSDIQLDKCSRIYVHGKGNKYRQIPLRPETVKIIKKYIQCYGLKPNDILFMNRQGCRLTRQGIRHIMQKYEELVHKEHPEDCTIGFHPHLLRHSKATHLVNAGVSIYNVRDFLGHSSVVTTQVYLTSNPEVTRKAIEQVSQKTIPQSADYYSEKEKAELMGFLDSLL</sequence>
<reference evidence="9 10" key="1">
    <citation type="journal article" date="2020" name="mSystems">
        <title>Defining Genomic and Predicted Metabolic Features of the Acetobacterium Genus.</title>
        <authorList>
            <person name="Ross D.E."/>
            <person name="Marshall C.W."/>
            <person name="Gulliver D."/>
            <person name="May H.D."/>
            <person name="Norman R.S."/>
        </authorList>
    </citation>
    <scope>NUCLEOTIDE SEQUENCE [LARGE SCALE GENOMIC DNA]</scope>
    <source>
        <strain evidence="9 10">DSM 4132</strain>
    </source>
</reference>
<dbReference type="SUPFAM" id="SSF47823">
    <property type="entry name" value="lambda integrase-like, N-terminal domain"/>
    <property type="match status" value="1"/>
</dbReference>
<feature type="domain" description="Tyr recombinase" evidence="7">
    <location>
        <begin position="120"/>
        <end position="305"/>
    </location>
</feature>
<dbReference type="PANTHER" id="PTHR30349">
    <property type="entry name" value="PHAGE INTEGRASE-RELATED"/>
    <property type="match status" value="1"/>
</dbReference>
<evidence type="ECO:0000259" key="8">
    <source>
        <dbReference type="PROSITE" id="PS51900"/>
    </source>
</evidence>
<evidence type="ECO:0000256" key="6">
    <source>
        <dbReference type="PROSITE-ProRule" id="PRU01248"/>
    </source>
</evidence>